<dbReference type="Proteomes" id="UP000663844">
    <property type="component" value="Unassembled WGS sequence"/>
</dbReference>
<dbReference type="PANTHER" id="PTHR45589:SF1">
    <property type="entry name" value="WD REPEAT DOMAIN 62, ISOFORM G"/>
    <property type="match status" value="1"/>
</dbReference>
<dbReference type="InterPro" id="IPR015943">
    <property type="entry name" value="WD40/YVTN_repeat-like_dom_sf"/>
</dbReference>
<dbReference type="EMBL" id="CAJOAZ010018271">
    <property type="protein sequence ID" value="CAF4324486.1"/>
    <property type="molecule type" value="Genomic_DNA"/>
</dbReference>
<evidence type="ECO:0000313" key="1">
    <source>
        <dbReference type="EMBL" id="CAF4324486.1"/>
    </source>
</evidence>
<dbReference type="PANTHER" id="PTHR45589">
    <property type="entry name" value="WD REPEAT DOMAIN 62, ISOFORM G"/>
    <property type="match status" value="1"/>
</dbReference>
<dbReference type="InterPro" id="IPR052779">
    <property type="entry name" value="WDR62"/>
</dbReference>
<comment type="caution">
    <text evidence="1">The sequence shown here is derived from an EMBL/GenBank/DDBJ whole genome shotgun (WGS) entry which is preliminary data.</text>
</comment>
<dbReference type="InterPro" id="IPR036322">
    <property type="entry name" value="WD40_repeat_dom_sf"/>
</dbReference>
<name>A0A820JI52_9BILA</name>
<gene>
    <name evidence="1" type="ORF">OXD698_LOCUS47354</name>
</gene>
<evidence type="ECO:0000313" key="2">
    <source>
        <dbReference type="Proteomes" id="UP000663844"/>
    </source>
</evidence>
<dbReference type="SUPFAM" id="SSF50978">
    <property type="entry name" value="WD40 repeat-like"/>
    <property type="match status" value="1"/>
</dbReference>
<organism evidence="1 2">
    <name type="scientific">Adineta steineri</name>
    <dbReference type="NCBI Taxonomy" id="433720"/>
    <lineage>
        <taxon>Eukaryota</taxon>
        <taxon>Metazoa</taxon>
        <taxon>Spiralia</taxon>
        <taxon>Gnathifera</taxon>
        <taxon>Rotifera</taxon>
        <taxon>Eurotatoria</taxon>
        <taxon>Bdelloidea</taxon>
        <taxon>Adinetida</taxon>
        <taxon>Adinetidae</taxon>
        <taxon>Adineta</taxon>
    </lineage>
</organism>
<proteinExistence type="predicted"/>
<reference evidence="1" key="1">
    <citation type="submission" date="2021-02" db="EMBL/GenBank/DDBJ databases">
        <authorList>
            <person name="Nowell W R."/>
        </authorList>
    </citation>
    <scope>NUCLEOTIDE SEQUENCE</scope>
</reference>
<protein>
    <submittedName>
        <fullName evidence="1">Uncharacterized protein</fullName>
    </submittedName>
</protein>
<sequence length="87" mass="9538">MSLNFTSVRKSKFPSVKLEHVLGFTSISNSAVAQTQSTIAYAAGSTTILYNKETRKQDFVISNTRRTITSISFSPTGRYLATGEVNI</sequence>
<accession>A0A820JI52</accession>
<dbReference type="AlphaFoldDB" id="A0A820JI52"/>
<dbReference type="Gene3D" id="2.130.10.10">
    <property type="entry name" value="YVTN repeat-like/Quinoprotein amine dehydrogenase"/>
    <property type="match status" value="1"/>
</dbReference>